<feature type="compositionally biased region" description="Polar residues" evidence="1">
    <location>
        <begin position="1515"/>
        <end position="1524"/>
    </location>
</feature>
<dbReference type="OrthoDB" id="2591260at2759"/>
<accession>A0A2R6NE26</accession>
<dbReference type="InterPro" id="IPR016024">
    <property type="entry name" value="ARM-type_fold"/>
</dbReference>
<keyword evidence="3" id="KW-1185">Reference proteome</keyword>
<feature type="region of interest" description="Disordered" evidence="1">
    <location>
        <begin position="1256"/>
        <end position="1275"/>
    </location>
</feature>
<dbReference type="SUPFAM" id="SSF48371">
    <property type="entry name" value="ARM repeat"/>
    <property type="match status" value="1"/>
</dbReference>
<name>A0A2R6NE26_9APHY</name>
<feature type="region of interest" description="Disordered" evidence="1">
    <location>
        <begin position="1207"/>
        <end position="1240"/>
    </location>
</feature>
<evidence type="ECO:0000313" key="3">
    <source>
        <dbReference type="Proteomes" id="UP000186601"/>
    </source>
</evidence>
<feature type="compositionally biased region" description="Acidic residues" evidence="1">
    <location>
        <begin position="1145"/>
        <end position="1159"/>
    </location>
</feature>
<feature type="region of interest" description="Disordered" evidence="1">
    <location>
        <begin position="1577"/>
        <end position="1597"/>
    </location>
</feature>
<dbReference type="EMBL" id="MLYV02001350">
    <property type="protein sequence ID" value="PSR70488.1"/>
    <property type="molecule type" value="Genomic_DNA"/>
</dbReference>
<feature type="region of interest" description="Disordered" evidence="1">
    <location>
        <begin position="1141"/>
        <end position="1173"/>
    </location>
</feature>
<feature type="region of interest" description="Disordered" evidence="1">
    <location>
        <begin position="65"/>
        <end position="87"/>
    </location>
</feature>
<feature type="compositionally biased region" description="Low complexity" evidence="1">
    <location>
        <begin position="1469"/>
        <end position="1485"/>
    </location>
</feature>
<dbReference type="Proteomes" id="UP000186601">
    <property type="component" value="Unassembled WGS sequence"/>
</dbReference>
<feature type="compositionally biased region" description="Acidic residues" evidence="1">
    <location>
        <begin position="73"/>
        <end position="85"/>
    </location>
</feature>
<dbReference type="STRING" id="98765.A0A2R6NE26"/>
<feature type="compositionally biased region" description="Basic residues" evidence="1">
    <location>
        <begin position="1263"/>
        <end position="1272"/>
    </location>
</feature>
<feature type="region of interest" description="Disordered" evidence="1">
    <location>
        <begin position="186"/>
        <end position="207"/>
    </location>
</feature>
<comment type="caution">
    <text evidence="2">The sequence shown here is derived from an EMBL/GenBank/DDBJ whole genome shotgun (WGS) entry which is preliminary data.</text>
</comment>
<feature type="compositionally biased region" description="Low complexity" evidence="1">
    <location>
        <begin position="1219"/>
        <end position="1240"/>
    </location>
</feature>
<evidence type="ECO:0008006" key="4">
    <source>
        <dbReference type="Google" id="ProtNLM"/>
    </source>
</evidence>
<sequence length="1674" mass="185047">MSLPTPPCTSHRDKENRQPFFPATARVAWSELHEIHTVFPDSPRRVLVESSASKELPTRSILKKPTYALPPLEESEREPTPEPEDPLTNLYYLEGPVSRILAADAALRDLIEAYNVLAARLRACVSGAVDADASWPLFQPLRKNREALVEAMVRDLGRALEDPKETVVAPAIDPFLEDEIIKEEQPVGLPSPKQSPKRKKKGMSEEQVKHARDLCTTSHSVLKLLSAVFTMPAVYDDQLRFLMTSVLAIPLMRELPTPNARKTCALAIWLIQVQRLPGDVLAPIKDDIAYAIGRGIGGELGKEGKKGSATDGLKVRLSRVSLLGMLTSVLQAIHDLCVYYPEIFVPAFTDLLPSIFSSLLAPTLVLRTQACHALGGFALAAASIPTSAMHTHIANHVAEFLTKTPLGTPSKKPASPSKDPAIVRTLRTTLGATDPKHVAQGPVWALSVIANFIVLLRSTVYLQEKLTKCITSLYSLAMRHPKSSVRGLGCLVWRCMTWAYFQPPPIKIPTTRNDAEAPSQNINTMDWNMEYTAAERAAYMRRMDETWDVVKSVTDMGAGIATMGATLAIDVCDDPETPLRRTFSILSIMSKKGGPACKEALDTACHFVNSDPQVEDDSMLEWNPIKLLPPALFSANPGLLTAEYSVLNQAVKPILAQCPGLEDMRRLTRDELTTPWVFSAVLNVWKEGLASLKVVWGAGFPNEIRDVWSGLFRANASSLSDAGEEEILLELAHRAVDILIIILKNNKINLSAKSEDEQSTIPWINPKKRLRAQATPRELHVYRWKPALKLALVRELWLSVRSIFPGSMLLEPARKLLACLNAKEANMVIELDVTDDVRAQWAYLCAEVAFVCDDSELMGFWREEKHSRQWSAKMHSFVFSHFVYKWREELASWESSVALLSTPFMNSWEMKNDDLDEWDALLRLTMDRALDYGVDSITVVDQVAAAISAHHSPTHVSSTRIADLLLSHLDITDARHIPTGLFEFINDTLVSTYPPEPRNKVPSIWLLRTLTRTMDACPVEFAETLLELVQDGLCLWISDEYQSLDHSEYAMDVLPVYQTATLCIMSLPRNIETLARLAPVLVSAFSGREDKPEGSIPAFQEMWEAVYATESEPADGWPEKLLHCLRATGIKEVEAMVPPAAVPDDIPEDSDTQDDDEVDAQLGYNMPSDDGSLSPVIPSPRTLELSNPFLLGPSTSLCSTPRASQITLRALPSTPHSGRPVSTPRRPRKSSSPSHLPLPGSLLLFPARPISPPLFPARLPVTPKRRTPNHTRIRSEQADKENISPLRVIHSVTERIAMCSPVASVLGKRRLDDCEDEGDETFVGSMKRNRTDTSTVFGSTFSDDCSERSIQADMLFVPPAPANIVAVKIDAPSSPPSTPVARSKQLPSVLATVISVNHVPSPGHPPGEIFETISQAEAKSLPKARKRKGVFLDAVEVPTLRELRRCTSGLQLSRAFGPALRPRRSLPMSISQSTSTKSLSIPSLPLRKARSATKLCVQEDSDDSRYLPRRRSSESFDTTPSNRSTGKRKWSGMESDLDDLDVTFKQPSLCSTPSSSSSSPLRRLQDMEVIGSDDSVMLSTPYLTPSGSSSRLDEPLSSDDNPHRFMGQVTPHRLVSPAIRRTQFLDDAFEFGKEPGSDDSVMSASPIRDHIARLSNKGIIRDRILPLILDLASQ</sequence>
<feature type="region of interest" description="Disordered" evidence="1">
    <location>
        <begin position="1463"/>
        <end position="1533"/>
    </location>
</feature>
<organism evidence="2 3">
    <name type="scientific">Hermanssonia centrifuga</name>
    <dbReference type="NCBI Taxonomy" id="98765"/>
    <lineage>
        <taxon>Eukaryota</taxon>
        <taxon>Fungi</taxon>
        <taxon>Dikarya</taxon>
        <taxon>Basidiomycota</taxon>
        <taxon>Agaricomycotina</taxon>
        <taxon>Agaricomycetes</taxon>
        <taxon>Polyporales</taxon>
        <taxon>Meruliaceae</taxon>
        <taxon>Hermanssonia</taxon>
    </lineage>
</organism>
<evidence type="ECO:0000256" key="1">
    <source>
        <dbReference type="SAM" id="MobiDB-lite"/>
    </source>
</evidence>
<protein>
    <recommendedName>
        <fullName evidence="4">Telomere-associated protein Rif1 N-terminal domain-containing protein</fullName>
    </recommendedName>
</protein>
<feature type="compositionally biased region" description="Polar residues" evidence="1">
    <location>
        <begin position="1577"/>
        <end position="1590"/>
    </location>
</feature>
<reference evidence="2 3" key="1">
    <citation type="submission" date="2018-02" db="EMBL/GenBank/DDBJ databases">
        <title>Genome sequence of the basidiomycete white-rot fungus Phlebia centrifuga.</title>
        <authorList>
            <person name="Granchi Z."/>
            <person name="Peng M."/>
            <person name="de Vries R.P."/>
            <person name="Hilden K."/>
            <person name="Makela M.R."/>
            <person name="Grigoriev I."/>
            <person name="Riley R."/>
        </authorList>
    </citation>
    <scope>NUCLEOTIDE SEQUENCE [LARGE SCALE GENOMIC DNA]</scope>
    <source>
        <strain evidence="2 3">FBCC195</strain>
    </source>
</reference>
<feature type="compositionally biased region" description="Basic and acidic residues" evidence="1">
    <location>
        <begin position="1503"/>
        <end position="1514"/>
    </location>
</feature>
<gene>
    <name evidence="2" type="ORF">PHLCEN_2v13639</name>
</gene>
<proteinExistence type="predicted"/>
<evidence type="ECO:0000313" key="2">
    <source>
        <dbReference type="EMBL" id="PSR70488.1"/>
    </source>
</evidence>